<dbReference type="RefSeq" id="XP_018278505.1">
    <property type="nucleotide sequence ID" value="XM_018423324.1"/>
</dbReference>
<accession>A0A0J1B330</accession>
<keyword evidence="2" id="KW-1133">Transmembrane helix</keyword>
<protein>
    <recommendedName>
        <fullName evidence="5">Mid2 domain-containing protein</fullName>
    </recommendedName>
</protein>
<feature type="compositionally biased region" description="Basic and acidic residues" evidence="1">
    <location>
        <begin position="152"/>
        <end position="161"/>
    </location>
</feature>
<dbReference type="Proteomes" id="UP000053611">
    <property type="component" value="Unassembled WGS sequence"/>
</dbReference>
<feature type="compositionally biased region" description="Low complexity" evidence="1">
    <location>
        <begin position="213"/>
        <end position="231"/>
    </location>
</feature>
<evidence type="ECO:0000313" key="3">
    <source>
        <dbReference type="EMBL" id="KLT42014.1"/>
    </source>
</evidence>
<evidence type="ECO:0008006" key="5">
    <source>
        <dbReference type="Google" id="ProtNLM"/>
    </source>
</evidence>
<feature type="compositionally biased region" description="Pro residues" evidence="1">
    <location>
        <begin position="30"/>
        <end position="45"/>
    </location>
</feature>
<name>A0A0J1B330_9TREE</name>
<proteinExistence type="predicted"/>
<dbReference type="AlphaFoldDB" id="A0A0J1B330"/>
<evidence type="ECO:0000256" key="2">
    <source>
        <dbReference type="SAM" id="Phobius"/>
    </source>
</evidence>
<feature type="region of interest" description="Disordered" evidence="1">
    <location>
        <begin position="15"/>
        <end position="53"/>
    </location>
</feature>
<sequence length="242" mass="24695">MFVLVLAAAGAAAAPAPAPAPQASSLSPSSPSPTPTPSAPIPAPSLSPASPSLATDMATTTITRTLSGYRFGGDKTEPYTRTETATETYSGGVLLRPATSSGGVNVAAIAGVVCGLVALIAGLGLWYFLSRRAERKYIEYESESDVELPVYSREDPKKGDELESPPPAYSPGRRWAPRHVFRPSAHARAAAGPRATDSTAAFAHLAAQPAMQPAAHAAASAAEPTHASHASDTSRGASGGHL</sequence>
<feature type="region of interest" description="Disordered" evidence="1">
    <location>
        <begin position="151"/>
        <end position="175"/>
    </location>
</feature>
<dbReference type="EMBL" id="KQ087210">
    <property type="protein sequence ID" value="KLT42014.1"/>
    <property type="molecule type" value="Genomic_DNA"/>
</dbReference>
<reference evidence="3 4" key="1">
    <citation type="submission" date="2015-03" db="EMBL/GenBank/DDBJ databases">
        <title>Genomics and transcriptomics of the oil-accumulating basidiomycete yeast T. oleaginosus allow insights into substrate utilization and the diverse evolutionary trajectories of mating systems in fungi.</title>
        <authorList>
            <consortium name="DOE Joint Genome Institute"/>
            <person name="Kourist R."/>
            <person name="Kracht O."/>
            <person name="Bracharz F."/>
            <person name="Lipzen A."/>
            <person name="Nolan M."/>
            <person name="Ohm R."/>
            <person name="Grigoriev I."/>
            <person name="Sun S."/>
            <person name="Heitman J."/>
            <person name="Bruck T."/>
            <person name="Nowrousian M."/>
        </authorList>
    </citation>
    <scope>NUCLEOTIDE SEQUENCE [LARGE SCALE GENOMIC DNA]</scope>
    <source>
        <strain evidence="3 4">IBC0246</strain>
    </source>
</reference>
<keyword evidence="2" id="KW-0812">Transmembrane</keyword>
<gene>
    <name evidence="3" type="ORF">CC85DRAFT_285945</name>
</gene>
<keyword evidence="2" id="KW-0472">Membrane</keyword>
<organism evidence="3 4">
    <name type="scientific">Cutaneotrichosporon oleaginosum</name>
    <dbReference type="NCBI Taxonomy" id="879819"/>
    <lineage>
        <taxon>Eukaryota</taxon>
        <taxon>Fungi</taxon>
        <taxon>Dikarya</taxon>
        <taxon>Basidiomycota</taxon>
        <taxon>Agaricomycotina</taxon>
        <taxon>Tremellomycetes</taxon>
        <taxon>Trichosporonales</taxon>
        <taxon>Trichosporonaceae</taxon>
        <taxon>Cutaneotrichosporon</taxon>
    </lineage>
</organism>
<feature type="non-terminal residue" evidence="3">
    <location>
        <position position="1"/>
    </location>
</feature>
<feature type="compositionally biased region" description="Low complexity" evidence="1">
    <location>
        <begin position="15"/>
        <end position="29"/>
    </location>
</feature>
<keyword evidence="4" id="KW-1185">Reference proteome</keyword>
<dbReference type="GeneID" id="28983927"/>
<evidence type="ECO:0000313" key="4">
    <source>
        <dbReference type="Proteomes" id="UP000053611"/>
    </source>
</evidence>
<feature type="transmembrane region" description="Helical" evidence="2">
    <location>
        <begin position="106"/>
        <end position="129"/>
    </location>
</feature>
<evidence type="ECO:0000256" key="1">
    <source>
        <dbReference type="SAM" id="MobiDB-lite"/>
    </source>
</evidence>
<feature type="region of interest" description="Disordered" evidence="1">
    <location>
        <begin position="213"/>
        <end position="242"/>
    </location>
</feature>